<dbReference type="Proteomes" id="UP000375525">
    <property type="component" value="Unassembled WGS sequence"/>
</dbReference>
<dbReference type="EMBL" id="CABVIH010000011">
    <property type="protein sequence ID" value="VVO94665.1"/>
    <property type="molecule type" value="Genomic_DNA"/>
</dbReference>
<protein>
    <submittedName>
        <fullName evidence="1">Uncharacterized protein</fullName>
    </submittedName>
</protein>
<evidence type="ECO:0000313" key="2">
    <source>
        <dbReference type="Proteomes" id="UP000375525"/>
    </source>
</evidence>
<reference evidence="1 2" key="1">
    <citation type="submission" date="2019-09" db="EMBL/GenBank/DDBJ databases">
        <authorList>
            <person name="Chandra G."/>
            <person name="Truman W A."/>
        </authorList>
    </citation>
    <scope>NUCLEOTIDE SEQUENCE [LARGE SCALE GENOMIC DNA]</scope>
    <source>
        <strain evidence="1">PS880</strain>
    </source>
</reference>
<sequence length="61" mass="7033">MLQAHSHRGLSSFQTAVHIPRTKLNAPRTYLVSCSFQRPPPRGKCLDKYCLWTVILLKEHT</sequence>
<gene>
    <name evidence="1" type="ORF">PS880_02491</name>
</gene>
<evidence type="ECO:0000313" key="1">
    <source>
        <dbReference type="EMBL" id="VVO94665.1"/>
    </source>
</evidence>
<organism evidence="1 2">
    <name type="scientific">Pseudomonas fluorescens</name>
    <dbReference type="NCBI Taxonomy" id="294"/>
    <lineage>
        <taxon>Bacteria</taxon>
        <taxon>Pseudomonadati</taxon>
        <taxon>Pseudomonadota</taxon>
        <taxon>Gammaproteobacteria</taxon>
        <taxon>Pseudomonadales</taxon>
        <taxon>Pseudomonadaceae</taxon>
        <taxon>Pseudomonas</taxon>
    </lineage>
</organism>
<dbReference type="AlphaFoldDB" id="A0A5E7K165"/>
<proteinExistence type="predicted"/>
<name>A0A5E7K165_PSEFL</name>
<accession>A0A5E7K165</accession>